<dbReference type="AlphaFoldDB" id="A0A0F9K6V0"/>
<reference evidence="1" key="1">
    <citation type="journal article" date="2015" name="Nature">
        <title>Complex archaea that bridge the gap between prokaryotes and eukaryotes.</title>
        <authorList>
            <person name="Spang A."/>
            <person name="Saw J.H."/>
            <person name="Jorgensen S.L."/>
            <person name="Zaremba-Niedzwiedzka K."/>
            <person name="Martijn J."/>
            <person name="Lind A.E."/>
            <person name="van Eijk R."/>
            <person name="Schleper C."/>
            <person name="Guy L."/>
            <person name="Ettema T.J."/>
        </authorList>
    </citation>
    <scope>NUCLEOTIDE SEQUENCE</scope>
</reference>
<name>A0A0F9K6V0_9ZZZZ</name>
<evidence type="ECO:0000313" key="1">
    <source>
        <dbReference type="EMBL" id="KKM77849.1"/>
    </source>
</evidence>
<sequence length="61" mass="6998">MSDNPTEKELVQEITSIIVGATAHPTKIVDLIIDLIAEQLEEKAEEAIDKHERNWEHGREY</sequence>
<proteinExistence type="predicted"/>
<dbReference type="EMBL" id="LAZR01008581">
    <property type="protein sequence ID" value="KKM77849.1"/>
    <property type="molecule type" value="Genomic_DNA"/>
</dbReference>
<comment type="caution">
    <text evidence="1">The sequence shown here is derived from an EMBL/GenBank/DDBJ whole genome shotgun (WGS) entry which is preliminary data.</text>
</comment>
<protein>
    <submittedName>
        <fullName evidence="1">Uncharacterized protein</fullName>
    </submittedName>
</protein>
<organism evidence="1">
    <name type="scientific">marine sediment metagenome</name>
    <dbReference type="NCBI Taxonomy" id="412755"/>
    <lineage>
        <taxon>unclassified sequences</taxon>
        <taxon>metagenomes</taxon>
        <taxon>ecological metagenomes</taxon>
    </lineage>
</organism>
<accession>A0A0F9K6V0</accession>
<gene>
    <name evidence="1" type="ORF">LCGC14_1365840</name>
</gene>